<dbReference type="AlphaFoldDB" id="A0A081K957"/>
<feature type="signal peptide" evidence="1">
    <location>
        <begin position="1"/>
        <end position="24"/>
    </location>
</feature>
<evidence type="ECO:0000313" key="3">
    <source>
        <dbReference type="Proteomes" id="UP000027997"/>
    </source>
</evidence>
<dbReference type="EMBL" id="JOJP01000001">
    <property type="protein sequence ID" value="KEI70683.1"/>
    <property type="molecule type" value="Genomic_DNA"/>
</dbReference>
<protein>
    <recommendedName>
        <fullName evidence="4">Lipoprotein</fullName>
    </recommendedName>
</protein>
<organism evidence="2 3">
    <name type="scientific">Endozoicomonas elysicola</name>
    <dbReference type="NCBI Taxonomy" id="305900"/>
    <lineage>
        <taxon>Bacteria</taxon>
        <taxon>Pseudomonadati</taxon>
        <taxon>Pseudomonadota</taxon>
        <taxon>Gammaproteobacteria</taxon>
        <taxon>Oceanospirillales</taxon>
        <taxon>Endozoicomonadaceae</taxon>
        <taxon>Endozoicomonas</taxon>
    </lineage>
</organism>
<dbReference type="eggNOG" id="ENOG5032VDW">
    <property type="taxonomic scope" value="Bacteria"/>
</dbReference>
<proteinExistence type="predicted"/>
<comment type="caution">
    <text evidence="2">The sequence shown here is derived from an EMBL/GenBank/DDBJ whole genome shotgun (WGS) entry which is preliminary data.</text>
</comment>
<keyword evidence="3" id="KW-1185">Reference proteome</keyword>
<name>A0A081K957_9GAMM</name>
<reference evidence="2 3" key="1">
    <citation type="submission" date="2014-06" db="EMBL/GenBank/DDBJ databases">
        <title>Whole Genome Sequences of Three Symbiotic Endozoicomonas Bacteria.</title>
        <authorList>
            <person name="Neave M.J."/>
            <person name="Apprill A."/>
            <person name="Voolstra C.R."/>
        </authorList>
    </citation>
    <scope>NUCLEOTIDE SEQUENCE [LARGE SCALE GENOMIC DNA]</scope>
    <source>
        <strain evidence="2 3">DSM 22380</strain>
    </source>
</reference>
<gene>
    <name evidence="2" type="ORF">GV64_07975</name>
</gene>
<evidence type="ECO:0008006" key="4">
    <source>
        <dbReference type="Google" id="ProtNLM"/>
    </source>
</evidence>
<feature type="chain" id="PRO_5001758709" description="Lipoprotein" evidence="1">
    <location>
        <begin position="25"/>
        <end position="300"/>
    </location>
</feature>
<dbReference type="STRING" id="305900.GV64_07975"/>
<accession>A0A081K957</accession>
<evidence type="ECO:0000313" key="2">
    <source>
        <dbReference type="EMBL" id="KEI70683.1"/>
    </source>
</evidence>
<evidence type="ECO:0000256" key="1">
    <source>
        <dbReference type="SAM" id="SignalP"/>
    </source>
</evidence>
<dbReference type="Proteomes" id="UP000027997">
    <property type="component" value="Unassembled WGS sequence"/>
</dbReference>
<keyword evidence="1" id="KW-0732">Signal</keyword>
<sequence>MSIFKAYRFLVICILLTAFSQAEAESALMDFNNAFREIYASTRTEMAKQYKPLIVASPFSLNLIGNEANENRQYVFSSAAYTNLKSVSHIPLTIYVLLVTEEGRQLPENKKKELKRLITLIKRVGIDLPNLGFTEQQLIKQQALTQMSLDFARKILSGVVVDSNKLTRFVRNSRTIIDTNVHDAAVAQIDWLHQVVKPWYDSLSGSEKKALKVLILAPKEPRDGNLMTQYFSRLLGVKGEGMNIVYAENVFDAEVGMNVLGTFLLDTQIGRGFFDDSWRMHEDLLSHAAREYIQTLQFGL</sequence>